<dbReference type="PANTHER" id="PTHR41291:SF1">
    <property type="entry name" value="DNA ALKYLATION REPAIR PROTEIN"/>
    <property type="match status" value="1"/>
</dbReference>
<organism evidence="2 3">
    <name type="scientific">Polyangium spumosum</name>
    <dbReference type="NCBI Taxonomy" id="889282"/>
    <lineage>
        <taxon>Bacteria</taxon>
        <taxon>Pseudomonadati</taxon>
        <taxon>Myxococcota</taxon>
        <taxon>Polyangia</taxon>
        <taxon>Polyangiales</taxon>
        <taxon>Polyangiaceae</taxon>
        <taxon>Polyangium</taxon>
    </lineage>
</organism>
<sequence>MDLDTVLSTLREKGKPNTAKIYARHGVKDPTFGVSYGDLEKLVKAIRTDHVLACGLWATGNHDARVLATKIADPEAFSTDELDAWLAVALDYVIEGAVATLAARRKDALVIGLRWIDLPGEFASTAGWFVLSGVAARGDLPEKVATRLLDRIQKKIHGAQNRTRYGMNGALIAIGGYIEPLREKALEVARAIGKVEVDHGETNCKTPDAAEYITKMVAHQAKRAGAATKKAGAKKAPAKKAQARPSARATTR</sequence>
<dbReference type="InterPro" id="IPR014825">
    <property type="entry name" value="DNA_alkylation"/>
</dbReference>
<reference evidence="2 3" key="1">
    <citation type="submission" date="2019-10" db="EMBL/GenBank/DDBJ databases">
        <title>A soil myxobacterium in the family Polyangiaceae.</title>
        <authorList>
            <person name="Li Y."/>
            <person name="Wang J."/>
        </authorList>
    </citation>
    <scope>NUCLEOTIDE SEQUENCE [LARGE SCALE GENOMIC DNA]</scope>
    <source>
        <strain evidence="2 3">DSM 14734</strain>
    </source>
</reference>
<dbReference type="OrthoDB" id="7345147at2"/>
<dbReference type="AlphaFoldDB" id="A0A6N7PQW4"/>
<gene>
    <name evidence="2" type="ORF">GF068_12545</name>
</gene>
<accession>A0A6N7PQW4</accession>
<dbReference type="InterPro" id="IPR016024">
    <property type="entry name" value="ARM-type_fold"/>
</dbReference>
<dbReference type="RefSeq" id="WP_153819587.1">
    <property type="nucleotide sequence ID" value="NZ_WJIE01000003.1"/>
</dbReference>
<comment type="caution">
    <text evidence="2">The sequence shown here is derived from an EMBL/GenBank/DDBJ whole genome shotgun (WGS) entry which is preliminary data.</text>
</comment>
<proteinExistence type="predicted"/>
<evidence type="ECO:0000313" key="3">
    <source>
        <dbReference type="Proteomes" id="UP000440224"/>
    </source>
</evidence>
<protein>
    <submittedName>
        <fullName evidence="2">DNA alkylation repair protein</fullName>
    </submittedName>
</protein>
<dbReference type="Proteomes" id="UP000440224">
    <property type="component" value="Unassembled WGS sequence"/>
</dbReference>
<evidence type="ECO:0000256" key="1">
    <source>
        <dbReference type="SAM" id="MobiDB-lite"/>
    </source>
</evidence>
<keyword evidence="3" id="KW-1185">Reference proteome</keyword>
<feature type="compositionally biased region" description="Low complexity" evidence="1">
    <location>
        <begin position="243"/>
        <end position="252"/>
    </location>
</feature>
<evidence type="ECO:0000313" key="2">
    <source>
        <dbReference type="EMBL" id="MRG92750.1"/>
    </source>
</evidence>
<feature type="region of interest" description="Disordered" evidence="1">
    <location>
        <begin position="223"/>
        <end position="252"/>
    </location>
</feature>
<name>A0A6N7PQW4_9BACT</name>
<dbReference type="PANTHER" id="PTHR41291">
    <property type="entry name" value="DNA ALKYLATION REPAIR PROTEIN"/>
    <property type="match status" value="1"/>
</dbReference>
<dbReference type="EMBL" id="WJIE01000003">
    <property type="protein sequence ID" value="MRG92750.1"/>
    <property type="molecule type" value="Genomic_DNA"/>
</dbReference>
<feature type="compositionally biased region" description="Basic residues" evidence="1">
    <location>
        <begin position="231"/>
        <end position="242"/>
    </location>
</feature>
<dbReference type="SUPFAM" id="SSF48371">
    <property type="entry name" value="ARM repeat"/>
    <property type="match status" value="1"/>
</dbReference>
<dbReference type="Pfam" id="PF08713">
    <property type="entry name" value="DNA_alkylation"/>
    <property type="match status" value="1"/>
</dbReference>